<protein>
    <submittedName>
        <fullName evidence="1">Tail completion protein</fullName>
    </submittedName>
</protein>
<organism evidence="1">
    <name type="scientific">uncultured Caudovirales phage</name>
    <dbReference type="NCBI Taxonomy" id="2100421"/>
    <lineage>
        <taxon>Viruses</taxon>
        <taxon>Duplodnaviria</taxon>
        <taxon>Heunggongvirae</taxon>
        <taxon>Uroviricota</taxon>
        <taxon>Caudoviricetes</taxon>
        <taxon>Peduoviridae</taxon>
        <taxon>Maltschvirus</taxon>
        <taxon>Maltschvirus maltsch</taxon>
    </lineage>
</organism>
<dbReference type="EMBL" id="LR796746">
    <property type="protein sequence ID" value="CAB4163344.1"/>
    <property type="molecule type" value="Genomic_DNA"/>
</dbReference>
<reference evidence="1" key="1">
    <citation type="submission" date="2020-04" db="EMBL/GenBank/DDBJ databases">
        <authorList>
            <person name="Chiriac C."/>
            <person name="Salcher M."/>
            <person name="Ghai R."/>
            <person name="Kavagutti S V."/>
        </authorList>
    </citation>
    <scope>NUCLEOTIDE SEQUENCE</scope>
</reference>
<gene>
    <name evidence="1" type="ORF">UFOVP814_19</name>
</gene>
<dbReference type="InterPro" id="IPR021508">
    <property type="entry name" value="Gp17-like"/>
</dbReference>
<proteinExistence type="predicted"/>
<evidence type="ECO:0000313" key="1">
    <source>
        <dbReference type="EMBL" id="CAB4163344.1"/>
    </source>
</evidence>
<dbReference type="Pfam" id="PF11367">
    <property type="entry name" value="Tail_completion_gp17"/>
    <property type="match status" value="1"/>
</dbReference>
<sequence length="116" mass="12747">MEKDIYDTLKGLVANRVFPDFAPVDTPRPYITWQQVGGKVINTLANTTPDKKNAVVQVNVWADTRASANPLALQVEAALRTSSLFVAMPEAAFVGSYDADVPVYGTRQDFSIWSAR</sequence>
<accession>A0A6J5P746</accession>
<name>A0A6J5P746_9CAUD</name>